<keyword evidence="3" id="KW-0472">Membrane</keyword>
<evidence type="ECO:0008006" key="9">
    <source>
        <dbReference type="Google" id="ProtNLM"/>
    </source>
</evidence>
<keyword evidence="8" id="KW-1185">Reference proteome</keyword>
<dbReference type="InterPro" id="IPR047141">
    <property type="entry name" value="Stealth"/>
</dbReference>
<accession>A0A4S4KV42</accession>
<keyword evidence="3" id="KW-0812">Transmembrane</keyword>
<dbReference type="Proteomes" id="UP000309038">
    <property type="component" value="Unassembled WGS sequence"/>
</dbReference>
<dbReference type="EMBL" id="SGPJ01000003">
    <property type="protein sequence ID" value="THH02656.1"/>
    <property type="molecule type" value="Genomic_DNA"/>
</dbReference>
<dbReference type="InterPro" id="IPR021520">
    <property type="entry name" value="Stealth_CR2"/>
</dbReference>
<keyword evidence="3" id="KW-1133">Transmembrane helix</keyword>
<comment type="caution">
    <text evidence="7">The sequence shown here is derived from an EMBL/GenBank/DDBJ whole genome shotgun (WGS) entry which is preliminary data.</text>
</comment>
<comment type="similarity">
    <text evidence="1">Belongs to the stealth family.</text>
</comment>
<keyword evidence="2" id="KW-0808">Transferase</keyword>
<dbReference type="Pfam" id="PF17102">
    <property type="entry name" value="Stealth_CR3"/>
    <property type="match status" value="1"/>
</dbReference>
<dbReference type="GO" id="GO:0046835">
    <property type="term" value="P:carbohydrate phosphorylation"/>
    <property type="evidence" value="ECO:0007669"/>
    <property type="project" value="TreeGrafter"/>
</dbReference>
<dbReference type="GO" id="GO:0003976">
    <property type="term" value="F:UDP-N-acetylglucosamine-lysosomal-enzyme N-acetylglucosaminephosphotransferase activity"/>
    <property type="evidence" value="ECO:0007669"/>
    <property type="project" value="TreeGrafter"/>
</dbReference>
<feature type="domain" description="Stealth protein CR3 conserved region 3" evidence="6">
    <location>
        <begin position="289"/>
        <end position="340"/>
    </location>
</feature>
<feature type="domain" description="Stealth protein CR1 conserved region 1" evidence="5">
    <location>
        <begin position="124"/>
        <end position="145"/>
    </location>
</feature>
<proteinExistence type="inferred from homology"/>
<organism evidence="7 8">
    <name type="scientific">Hermanssonia centrifuga</name>
    <dbReference type="NCBI Taxonomy" id="98765"/>
    <lineage>
        <taxon>Eukaryota</taxon>
        <taxon>Fungi</taxon>
        <taxon>Dikarya</taxon>
        <taxon>Basidiomycota</taxon>
        <taxon>Agaricomycotina</taxon>
        <taxon>Agaricomycetes</taxon>
        <taxon>Polyporales</taxon>
        <taxon>Meruliaceae</taxon>
        <taxon>Hermanssonia</taxon>
    </lineage>
</organism>
<gene>
    <name evidence="7" type="ORF">EW026_g250</name>
</gene>
<evidence type="ECO:0000259" key="6">
    <source>
        <dbReference type="Pfam" id="PF17102"/>
    </source>
</evidence>
<dbReference type="PANTHER" id="PTHR24045">
    <property type="match status" value="1"/>
</dbReference>
<evidence type="ECO:0000256" key="3">
    <source>
        <dbReference type="SAM" id="Phobius"/>
    </source>
</evidence>
<evidence type="ECO:0000313" key="7">
    <source>
        <dbReference type="EMBL" id="THH02656.1"/>
    </source>
</evidence>
<dbReference type="Pfam" id="PF17101">
    <property type="entry name" value="Stealth_CR1"/>
    <property type="match status" value="1"/>
</dbReference>
<evidence type="ECO:0000256" key="2">
    <source>
        <dbReference type="ARBA" id="ARBA00022679"/>
    </source>
</evidence>
<dbReference type="InterPro" id="IPR031357">
    <property type="entry name" value="Stealth_CR3"/>
</dbReference>
<dbReference type="GO" id="GO:0005794">
    <property type="term" value="C:Golgi apparatus"/>
    <property type="evidence" value="ECO:0007669"/>
    <property type="project" value="TreeGrafter"/>
</dbReference>
<reference evidence="7 8" key="1">
    <citation type="submission" date="2019-02" db="EMBL/GenBank/DDBJ databases">
        <title>Genome sequencing of the rare red list fungi Phlebia centrifuga.</title>
        <authorList>
            <person name="Buettner E."/>
            <person name="Kellner H."/>
        </authorList>
    </citation>
    <scope>NUCLEOTIDE SEQUENCE [LARGE SCALE GENOMIC DNA]</scope>
    <source>
        <strain evidence="7 8">DSM 108282</strain>
    </source>
</reference>
<name>A0A4S4KV42_9APHY</name>
<evidence type="ECO:0000313" key="8">
    <source>
        <dbReference type="Proteomes" id="UP000309038"/>
    </source>
</evidence>
<dbReference type="Pfam" id="PF11380">
    <property type="entry name" value="Stealth_CR2"/>
    <property type="match status" value="1"/>
</dbReference>
<evidence type="ECO:0000259" key="4">
    <source>
        <dbReference type="Pfam" id="PF11380"/>
    </source>
</evidence>
<dbReference type="AlphaFoldDB" id="A0A4S4KV42"/>
<evidence type="ECO:0000259" key="5">
    <source>
        <dbReference type="Pfam" id="PF17101"/>
    </source>
</evidence>
<feature type="domain" description="Stealth protein CR2 conserved region 2" evidence="4">
    <location>
        <begin position="172"/>
        <end position="237"/>
    </location>
</feature>
<dbReference type="PANTHER" id="PTHR24045:SF0">
    <property type="entry name" value="N-ACETYLGLUCOSAMINE-1-PHOSPHOTRANSFERASE SUBUNITS ALPHA_BETA"/>
    <property type="match status" value="1"/>
</dbReference>
<feature type="transmembrane region" description="Helical" evidence="3">
    <location>
        <begin position="35"/>
        <end position="52"/>
    </location>
</feature>
<protein>
    <recommendedName>
        <fullName evidence="9">Stealth protein CR3 conserved region 3 domain-containing protein</fullName>
    </recommendedName>
</protein>
<evidence type="ECO:0000256" key="1">
    <source>
        <dbReference type="ARBA" id="ARBA00007583"/>
    </source>
</evidence>
<sequence length="617" mass="70768">MKNSEYIPLAQTPSGSWPQVELEPPPRLSRFRRRAIFGTALVIFLVGFYFVAAELVDDDSEDLDYADDDLNLISEFQAAYLPFEFAHHNASSVNARLTPAQELPDYCRDAYMSAGALCFDPDIEPMDIVWTWVNGSDVLLQEAKLLAESQFAEDDPYRPKTSARQERQYRKDWVDENVELNFIHHADIFQSYNNTTFNSYGIESQFGHLQGVSDYFVYMNDDFYMSNPLTMRSFYTSVYGLVLRYDLGIMVGPNKPPPDEPHGEWRSMGESNVLLSARFGARHRPYVLHEAKGVSLSLLQEITAMWPQPLEKAASHPFRETVSGEGDVSMLFIMVHFVVERWREALLWSWTVGKHGGLGDVWDDVTAQDAWRELGGEWGQAELEVEAGYRDTLENQRVAAYFKLSGHRKPDKTQYRFSSGDGYPYAYAEEHHHDEWPSFTSDTPADRLPICTMSYDECFTHEGSGFSAATGMFKHIAFRNPKCGDCVIQALVKASGGEFASDPYEVPHLPLEERWEDAEFNVFSVMGASRETNVRAWTLRLLQRYRFVVAYTPYAFVMLETVDNAQGALGWIDSYTDASMLCINDDVKEDEEEVTDIFRSWQERRWGKPAYWERRPS</sequence>
<dbReference type="InterPro" id="IPR031358">
    <property type="entry name" value="Stealth_CR1"/>
</dbReference>